<evidence type="ECO:0000313" key="3">
    <source>
        <dbReference type="Proteomes" id="UP000005307"/>
    </source>
</evidence>
<dbReference type="EMBL" id="CP003740">
    <property type="protein sequence ID" value="AGI69313.1"/>
    <property type="molecule type" value="Genomic_DNA"/>
</dbReference>
<dbReference type="AlphaFoldDB" id="M9RC23"/>
<feature type="region of interest" description="Disordered" evidence="1">
    <location>
        <begin position="28"/>
        <end position="50"/>
    </location>
</feature>
<protein>
    <submittedName>
        <fullName evidence="2">Uncharacterized protein</fullName>
    </submittedName>
</protein>
<gene>
    <name evidence="2" type="ORF">OAN307_c38700</name>
</gene>
<name>M9RC23_9RHOB</name>
<feature type="compositionally biased region" description="Basic and acidic residues" evidence="1">
    <location>
        <begin position="159"/>
        <end position="168"/>
    </location>
</feature>
<evidence type="ECO:0000256" key="1">
    <source>
        <dbReference type="SAM" id="MobiDB-lite"/>
    </source>
</evidence>
<evidence type="ECO:0000313" key="2">
    <source>
        <dbReference type="EMBL" id="AGI69313.1"/>
    </source>
</evidence>
<proteinExistence type="predicted"/>
<sequence>MRKLTVLANALLCDHRKWVEKAADQGGYSSFESKRRPGGGRQNRAVSGSRRGVLSRSCMLRISCRAMDNAPLGRFVSQIDRPATRQHMRSMCERGGNAWPKRSMACSKRMSSTSAARGAPLKLSNTPHLNESIGSTIAACWNPSETSHQRKPKQTAKRLWKDQTWLRK</sequence>
<accession>M9RC23</accession>
<dbReference type="KEGG" id="oat:OAN307_c38700"/>
<feature type="region of interest" description="Disordered" evidence="1">
    <location>
        <begin position="143"/>
        <end position="168"/>
    </location>
</feature>
<keyword evidence="3" id="KW-1185">Reference proteome</keyword>
<organism evidence="2 3">
    <name type="scientific">Octadecabacter antarcticus 307</name>
    <dbReference type="NCBI Taxonomy" id="391626"/>
    <lineage>
        <taxon>Bacteria</taxon>
        <taxon>Pseudomonadati</taxon>
        <taxon>Pseudomonadota</taxon>
        <taxon>Alphaproteobacteria</taxon>
        <taxon>Rhodobacterales</taxon>
        <taxon>Roseobacteraceae</taxon>
        <taxon>Octadecabacter</taxon>
    </lineage>
</organism>
<dbReference type="HOGENOM" id="CLU_1584804_0_0_5"/>
<dbReference type="Proteomes" id="UP000005307">
    <property type="component" value="Chromosome"/>
</dbReference>
<reference evidence="2 3" key="1">
    <citation type="journal article" date="2013" name="PLoS ONE">
        <title>Poles Apart: Arctic and Antarctic Octadecabacter strains Share High Genome Plasticity and a New Type of Xanthorhodopsin.</title>
        <authorList>
            <person name="Vollmers J."/>
            <person name="Voget S."/>
            <person name="Dietrich S."/>
            <person name="Gollnow K."/>
            <person name="Smits M."/>
            <person name="Meyer K."/>
            <person name="Brinkhoff T."/>
            <person name="Simon M."/>
            <person name="Daniel R."/>
        </authorList>
    </citation>
    <scope>NUCLEOTIDE SEQUENCE [LARGE SCALE GENOMIC DNA]</scope>
    <source>
        <strain evidence="2 3">307</strain>
    </source>
</reference>
<feature type="compositionally biased region" description="Basic residues" evidence="1">
    <location>
        <begin position="149"/>
        <end position="158"/>
    </location>
</feature>
<dbReference type="STRING" id="391626.OAN307_c38700"/>